<accession>U5EI42</accession>
<keyword evidence="8" id="KW-0325">Glycoprotein</keyword>
<evidence type="ECO:0000256" key="12">
    <source>
        <dbReference type="RuleBase" id="RU366078"/>
    </source>
</evidence>
<dbReference type="FunFam" id="2.40.10.10:FF:000120">
    <property type="entry name" value="Putative serine protease"/>
    <property type="match status" value="1"/>
</dbReference>
<dbReference type="PROSITE" id="PS51888">
    <property type="entry name" value="CLIP"/>
    <property type="match status" value="1"/>
</dbReference>
<dbReference type="Pfam" id="PF00089">
    <property type="entry name" value="Trypsin"/>
    <property type="match status" value="1"/>
</dbReference>
<dbReference type="EMBL" id="GANO01002779">
    <property type="protein sequence ID" value="JAB57092.1"/>
    <property type="molecule type" value="mRNA"/>
</dbReference>
<dbReference type="Gene3D" id="2.40.10.10">
    <property type="entry name" value="Trypsin-like serine proteases"/>
    <property type="match status" value="2"/>
</dbReference>
<evidence type="ECO:0000313" key="15">
    <source>
        <dbReference type="EMBL" id="JAB57092.1"/>
    </source>
</evidence>
<evidence type="ECO:0000256" key="11">
    <source>
        <dbReference type="RuleBase" id="RU363034"/>
    </source>
</evidence>
<dbReference type="InterPro" id="IPR033116">
    <property type="entry name" value="TRYPSIN_SER"/>
</dbReference>
<dbReference type="GO" id="GO:0004252">
    <property type="term" value="F:serine-type endopeptidase activity"/>
    <property type="evidence" value="ECO:0007669"/>
    <property type="project" value="UniProtKB-UniRule"/>
</dbReference>
<keyword evidence="1" id="KW-0768">Sushi</keyword>
<dbReference type="Pfam" id="PF12032">
    <property type="entry name" value="CLIP"/>
    <property type="match status" value="1"/>
</dbReference>
<dbReference type="InterPro" id="IPR001314">
    <property type="entry name" value="Peptidase_S1A"/>
</dbReference>
<proteinExistence type="evidence at transcript level"/>
<feature type="chain" id="PRO_5023979428" description="CLIP domain-containing serine protease" evidence="12">
    <location>
        <begin position="20"/>
        <end position="371"/>
    </location>
</feature>
<feature type="domain" description="Peptidase S1" evidence="13">
    <location>
        <begin position="108"/>
        <end position="370"/>
    </location>
</feature>
<comment type="domain">
    <text evidence="12">The clip domain consists of 35-55 residues which are 'knitted' together usually by 3 conserved disulfide bonds forming a clip-like compact structure.</text>
</comment>
<dbReference type="Gene3D" id="3.30.1640.30">
    <property type="match status" value="1"/>
</dbReference>
<evidence type="ECO:0000256" key="2">
    <source>
        <dbReference type="ARBA" id="ARBA00022670"/>
    </source>
</evidence>
<dbReference type="SMART" id="SM00020">
    <property type="entry name" value="Tryp_SPc"/>
    <property type="match status" value="1"/>
</dbReference>
<dbReference type="InterPro" id="IPR051487">
    <property type="entry name" value="Ser/Thr_Proteases_Immune/Dev"/>
</dbReference>
<sequence length="371" mass="41127">MNLNLFIFLILFFALDAYALNETCTTPNNEVGICINARNCPQIIDLLLSNRTQEQSEFLKNSFCRYEDNQALVCCKSNTTTVNKINNATSNALLPQPGECGLNIEDRIVGGNKTQLDEFTWTARLLYDKSNGRFGYHCGGVLINEKYVLTAAHCCKNLPSTWQLIGVRLGEWDTKSDIDCEDDGDCAPAALDIDIAKITIHEDYHQENGADYNDLALLRLRTPIEYSPFVKPICLPFKNFVKEQQIEGTTATVAGWGQTENSTSSQFKLKANLNISTFDNCFKKFKDVGVRIEQNTQICAGGVKGVDSCRGDSGGPLVKVFPAAKNNVTTNYWFLVGIVSFGLQDCGTEGTPGVYTNVSNFLDWILENVEP</sequence>
<evidence type="ECO:0000259" key="13">
    <source>
        <dbReference type="PROSITE" id="PS50240"/>
    </source>
</evidence>
<keyword evidence="3 12" id="KW-0732">Signal</keyword>
<evidence type="ECO:0000259" key="14">
    <source>
        <dbReference type="PROSITE" id="PS51888"/>
    </source>
</evidence>
<dbReference type="GO" id="GO:0005576">
    <property type="term" value="C:extracellular region"/>
    <property type="evidence" value="ECO:0007669"/>
    <property type="project" value="UniProtKB-SubCell"/>
</dbReference>
<dbReference type="InterPro" id="IPR009003">
    <property type="entry name" value="Peptidase_S1_PA"/>
</dbReference>
<keyword evidence="6 11" id="KW-0720">Serine protease</keyword>
<dbReference type="InterPro" id="IPR001254">
    <property type="entry name" value="Trypsin_dom"/>
</dbReference>
<dbReference type="AlphaFoldDB" id="U5EI42"/>
<organism evidence="15">
    <name type="scientific">Corethrella appendiculata</name>
    <dbReference type="NCBI Taxonomy" id="1370023"/>
    <lineage>
        <taxon>Eukaryota</taxon>
        <taxon>Metazoa</taxon>
        <taxon>Ecdysozoa</taxon>
        <taxon>Arthropoda</taxon>
        <taxon>Hexapoda</taxon>
        <taxon>Insecta</taxon>
        <taxon>Pterygota</taxon>
        <taxon>Neoptera</taxon>
        <taxon>Endopterygota</taxon>
        <taxon>Diptera</taxon>
        <taxon>Nematocera</taxon>
        <taxon>Culicoidea</taxon>
        <taxon>Chaoboridae</taxon>
        <taxon>Corethrella</taxon>
    </lineage>
</organism>
<dbReference type="PROSITE" id="PS50240">
    <property type="entry name" value="TRYPSIN_DOM"/>
    <property type="match status" value="1"/>
</dbReference>
<evidence type="ECO:0000256" key="5">
    <source>
        <dbReference type="ARBA" id="ARBA00022820"/>
    </source>
</evidence>
<evidence type="ECO:0000256" key="6">
    <source>
        <dbReference type="ARBA" id="ARBA00022825"/>
    </source>
</evidence>
<dbReference type="SUPFAM" id="SSF50494">
    <property type="entry name" value="Trypsin-like serine proteases"/>
    <property type="match status" value="1"/>
</dbReference>
<keyword evidence="5" id="KW-0353">Hemolymph clotting</keyword>
<evidence type="ECO:0000256" key="10">
    <source>
        <dbReference type="ARBA" id="ARBA00052079"/>
    </source>
</evidence>
<dbReference type="PROSITE" id="PS00134">
    <property type="entry name" value="TRYPSIN_HIS"/>
    <property type="match status" value="1"/>
</dbReference>
<dbReference type="InterPro" id="IPR038565">
    <property type="entry name" value="CLIP_sf"/>
</dbReference>
<comment type="catalytic activity">
    <reaction evidence="10">
        <text>Selective cleavage of 103-Arg-|-Ser-104 and 124-Ile-|-Ile-125 bonds in Limulus clotting factor B to form activated factor B. Cleavage of -Pro-Arg-|-Xaa- bonds in synthetic substrates.</text>
        <dbReference type="EC" id="3.4.21.84"/>
    </reaction>
</comment>
<evidence type="ECO:0000256" key="8">
    <source>
        <dbReference type="ARBA" id="ARBA00023180"/>
    </source>
</evidence>
<evidence type="ECO:0000256" key="9">
    <source>
        <dbReference type="ARBA" id="ARBA00024195"/>
    </source>
</evidence>
<comment type="similarity">
    <text evidence="9 12">Belongs to the peptidase S1 family. CLIP subfamily.</text>
</comment>
<feature type="signal peptide" evidence="12">
    <location>
        <begin position="1"/>
        <end position="19"/>
    </location>
</feature>
<dbReference type="SMART" id="SM00680">
    <property type="entry name" value="CLIP"/>
    <property type="match status" value="1"/>
</dbReference>
<dbReference type="PRINTS" id="PR00722">
    <property type="entry name" value="CHYMOTRYPSIN"/>
</dbReference>
<reference evidence="15" key="1">
    <citation type="journal article" date="2014" name="Insect Biochem. Mol. Biol.">
        <title>An insight into the sialome of the frog biting fly, Corethrella appendiculata.</title>
        <authorList>
            <person name="Ribeiro J.M.C."/>
            <person name="Chagas A.C."/>
            <person name="Pham V.M."/>
            <person name="Lounibos L.P."/>
            <person name="Calvo E."/>
        </authorList>
    </citation>
    <scope>NUCLEOTIDE SEQUENCE</scope>
    <source>
        <tissue evidence="15">Salivary glands</tissue>
    </source>
</reference>
<dbReference type="InterPro" id="IPR022700">
    <property type="entry name" value="CLIP"/>
</dbReference>
<feature type="domain" description="Clip" evidence="14">
    <location>
        <begin position="23"/>
        <end position="75"/>
    </location>
</feature>
<keyword evidence="4 11" id="KW-0378">Hydrolase</keyword>
<evidence type="ECO:0000256" key="1">
    <source>
        <dbReference type="ARBA" id="ARBA00022659"/>
    </source>
</evidence>
<dbReference type="PROSITE" id="PS00135">
    <property type="entry name" value="TRYPSIN_SER"/>
    <property type="match status" value="1"/>
</dbReference>
<dbReference type="InterPro" id="IPR018114">
    <property type="entry name" value="TRYPSIN_HIS"/>
</dbReference>
<comment type="subcellular location">
    <subcellularLocation>
        <location evidence="12">Secreted</location>
    </subcellularLocation>
</comment>
<dbReference type="CDD" id="cd00190">
    <property type="entry name" value="Tryp_SPc"/>
    <property type="match status" value="1"/>
</dbReference>
<dbReference type="GO" id="GO:0042381">
    <property type="term" value="P:hemolymph coagulation"/>
    <property type="evidence" value="ECO:0007669"/>
    <property type="project" value="UniProtKB-KW"/>
</dbReference>
<dbReference type="EC" id="3.4.21.-" evidence="11"/>
<protein>
    <recommendedName>
        <fullName evidence="12">CLIP domain-containing serine protease</fullName>
        <ecNumber evidence="11">3.4.21.-</ecNumber>
    </recommendedName>
</protein>
<name>U5EI42_9DIPT</name>
<dbReference type="GO" id="GO:0006508">
    <property type="term" value="P:proteolysis"/>
    <property type="evidence" value="ECO:0007669"/>
    <property type="project" value="UniProtKB-KW"/>
</dbReference>
<keyword evidence="2 11" id="KW-0645">Protease</keyword>
<evidence type="ECO:0000256" key="3">
    <source>
        <dbReference type="ARBA" id="ARBA00022729"/>
    </source>
</evidence>
<keyword evidence="12" id="KW-0964">Secreted</keyword>
<keyword evidence="7" id="KW-1015">Disulfide bond</keyword>
<evidence type="ECO:0000256" key="7">
    <source>
        <dbReference type="ARBA" id="ARBA00023157"/>
    </source>
</evidence>
<evidence type="ECO:0000256" key="4">
    <source>
        <dbReference type="ARBA" id="ARBA00022801"/>
    </source>
</evidence>
<dbReference type="InterPro" id="IPR043504">
    <property type="entry name" value="Peptidase_S1_PA_chymotrypsin"/>
</dbReference>
<dbReference type="PANTHER" id="PTHR24256">
    <property type="entry name" value="TRYPTASE-RELATED"/>
    <property type="match status" value="1"/>
</dbReference>